<dbReference type="InterPro" id="IPR037045">
    <property type="entry name" value="S8pro/Inhibitor_I9_sf"/>
</dbReference>
<keyword evidence="6 8" id="KW-0720">Serine protease</keyword>
<evidence type="ECO:0000256" key="4">
    <source>
        <dbReference type="ARBA" id="ARBA00022729"/>
    </source>
</evidence>
<reference evidence="11 12" key="1">
    <citation type="journal article" date="2016" name="G3 (Bethesda)">
        <title>First Draft Assembly and Annotation of the Genome of a California Endemic Oak Quercus lobata Nee (Fagaceae).</title>
        <authorList>
            <person name="Sork V.L."/>
            <person name="Fitz-Gibbon S.T."/>
            <person name="Puiu D."/>
            <person name="Crepeau M."/>
            <person name="Gugger P.F."/>
            <person name="Sherman R."/>
            <person name="Stevens K."/>
            <person name="Langley C.H."/>
            <person name="Pellegrini M."/>
            <person name="Salzberg S.L."/>
        </authorList>
    </citation>
    <scope>NUCLEOTIDE SEQUENCE [LARGE SCALE GENOMIC DNA]</scope>
    <source>
        <strain evidence="11 12">cv. SW786</strain>
    </source>
</reference>
<dbReference type="GO" id="GO:0005576">
    <property type="term" value="C:extracellular region"/>
    <property type="evidence" value="ECO:0007669"/>
    <property type="project" value="UniProtKB-SubCell"/>
</dbReference>
<dbReference type="Gene3D" id="3.50.30.30">
    <property type="match status" value="1"/>
</dbReference>
<dbReference type="Proteomes" id="UP000594261">
    <property type="component" value="Chromosome 4"/>
</dbReference>
<keyword evidence="3 8" id="KW-0645">Protease</keyword>
<dbReference type="EMBL" id="LRBV02000004">
    <property type="status" value="NOT_ANNOTATED_CDS"/>
    <property type="molecule type" value="Genomic_DNA"/>
</dbReference>
<organism evidence="11 12">
    <name type="scientific">Quercus lobata</name>
    <name type="common">Valley oak</name>
    <dbReference type="NCBI Taxonomy" id="97700"/>
    <lineage>
        <taxon>Eukaryota</taxon>
        <taxon>Viridiplantae</taxon>
        <taxon>Streptophyta</taxon>
        <taxon>Embryophyta</taxon>
        <taxon>Tracheophyta</taxon>
        <taxon>Spermatophyta</taxon>
        <taxon>Magnoliopsida</taxon>
        <taxon>eudicotyledons</taxon>
        <taxon>Gunneridae</taxon>
        <taxon>Pentapetalae</taxon>
        <taxon>rosids</taxon>
        <taxon>fabids</taxon>
        <taxon>Fagales</taxon>
        <taxon>Fagaceae</taxon>
        <taxon>Quercus</taxon>
    </lineage>
</organism>
<dbReference type="InterPro" id="IPR000209">
    <property type="entry name" value="Peptidase_S8/S53_dom"/>
</dbReference>
<comment type="similarity">
    <text evidence="2 8">Belongs to the peptidase S8 family.</text>
</comment>
<dbReference type="InterPro" id="IPR015500">
    <property type="entry name" value="Peptidase_S8_subtilisin-rel"/>
</dbReference>
<dbReference type="InParanoid" id="A0A7N2LH84"/>
<evidence type="ECO:0000256" key="2">
    <source>
        <dbReference type="ARBA" id="ARBA00011073"/>
    </source>
</evidence>
<keyword evidence="4 9" id="KW-0732">Signal</keyword>
<accession>A0A7N2LH84</accession>
<feature type="active site" description="Charge relay system" evidence="7 8">
    <location>
        <position position="481"/>
    </location>
</feature>
<evidence type="ECO:0000256" key="1">
    <source>
        <dbReference type="ARBA" id="ARBA00004613"/>
    </source>
</evidence>
<feature type="active site" description="Charge relay system" evidence="7 8">
    <location>
        <position position="123"/>
    </location>
</feature>
<keyword evidence="12" id="KW-1185">Reference proteome</keyword>
<feature type="signal peptide" evidence="9">
    <location>
        <begin position="1"/>
        <end position="25"/>
    </location>
</feature>
<dbReference type="InterPro" id="IPR045051">
    <property type="entry name" value="SBT"/>
</dbReference>
<feature type="active site" description="Charge relay system" evidence="7 8">
    <location>
        <position position="164"/>
    </location>
</feature>
<feature type="domain" description="Peptidase S8/S53" evidence="10">
    <location>
        <begin position="115"/>
        <end position="489"/>
    </location>
</feature>
<dbReference type="Pfam" id="PF00082">
    <property type="entry name" value="Peptidase_S8"/>
    <property type="match status" value="1"/>
</dbReference>
<dbReference type="PROSITE" id="PS51892">
    <property type="entry name" value="SUBTILASE"/>
    <property type="match status" value="1"/>
</dbReference>
<dbReference type="SUPFAM" id="SSF52743">
    <property type="entry name" value="Subtilisin-like"/>
    <property type="match status" value="1"/>
</dbReference>
<evidence type="ECO:0000313" key="11">
    <source>
        <dbReference type="EnsemblPlants" id="QL04p052325:mrna"/>
    </source>
</evidence>
<evidence type="ECO:0000259" key="10">
    <source>
        <dbReference type="Pfam" id="PF00082"/>
    </source>
</evidence>
<dbReference type="PANTHER" id="PTHR10795">
    <property type="entry name" value="PROPROTEIN CONVERTASE SUBTILISIN/KEXIN"/>
    <property type="match status" value="1"/>
</dbReference>
<evidence type="ECO:0000256" key="5">
    <source>
        <dbReference type="ARBA" id="ARBA00022801"/>
    </source>
</evidence>
<evidence type="ECO:0000313" key="12">
    <source>
        <dbReference type="Proteomes" id="UP000594261"/>
    </source>
</evidence>
<keyword evidence="5 8" id="KW-0378">Hydrolase</keyword>
<proteinExistence type="inferred from homology"/>
<dbReference type="Gene3D" id="3.40.50.200">
    <property type="entry name" value="Peptidase S8/S53 domain"/>
    <property type="match status" value="3"/>
</dbReference>
<dbReference type="OMA" id="ESRTCTK"/>
<feature type="chain" id="PRO_5029743033" description="Peptidase S8/S53 domain-containing protein" evidence="9">
    <location>
        <begin position="26"/>
        <end position="564"/>
    </location>
</feature>
<evidence type="ECO:0000256" key="7">
    <source>
        <dbReference type="PIRSR" id="PIRSR615500-1"/>
    </source>
</evidence>
<dbReference type="AlphaFoldDB" id="A0A7N2LH84"/>
<dbReference type="CDD" id="cd02120">
    <property type="entry name" value="PA_subtilisin_like"/>
    <property type="match status" value="1"/>
</dbReference>
<dbReference type="Gramene" id="QL04p052325:mrna">
    <property type="protein sequence ID" value="QL04p052325:mrna"/>
    <property type="gene ID" value="QL04p052325"/>
</dbReference>
<dbReference type="InterPro" id="IPR036852">
    <property type="entry name" value="Peptidase_S8/S53_dom_sf"/>
</dbReference>
<evidence type="ECO:0000256" key="9">
    <source>
        <dbReference type="SAM" id="SignalP"/>
    </source>
</evidence>
<sequence length="564" mass="60413">MSGTISLYRFFVILTVAAHSICCGATDNEKDVYIVYMGSLPEDQYSPMSHHLSVLQEVLEERYNCSLNFYLLSIFYSMNEVLSVFPSRTLQLQTTRSWDFVGLTETAKRNPTVESDVIVGVIDSGIWPESESFRDEGFGPPLKKWKGTCEGGSNFTRNKDDGDHGTHTASTAAGSKVHGVRFFGLAEGIARGGVPSARIAAYKACDPLGFKEQDILAAFDDAIADGVDFITISVSGEPIPFKSNAIAISSFHAMEKGILTLQSTGNNGPIASTVSSVAPWLFSIAASSTDREIISKVVLANGKTLIGSAVNSFTLNGTKFPLVYWKDASSNCYGSDARSNAEGCLDSSLVEGKIIVCDDIQGFEEAYRAGALGVIMLNDERKDVALIFPLPASTLAIHQYGALQSCLSSTKNPKGSILKSEATKNTHAPVVASFSARGPNSVPDISAPGIDILAAYSPDASPSGVDEDKRSVKYSILSGTSMACPHVAAWPMNPTKQDEYADGEFAFGVGRINPVKAIEPGLVYEASKDDYLKMLCSMNISSFGTCPKDVRGSPKDLNYPSMQA</sequence>
<reference evidence="11" key="2">
    <citation type="submission" date="2021-01" db="UniProtKB">
        <authorList>
            <consortium name="EnsemblPlants"/>
        </authorList>
    </citation>
    <scope>IDENTIFICATION</scope>
</reference>
<dbReference type="EnsemblPlants" id="QL04p052325:mrna">
    <property type="protein sequence ID" value="QL04p052325:mrna"/>
    <property type="gene ID" value="QL04p052325"/>
</dbReference>
<dbReference type="GO" id="GO:0004252">
    <property type="term" value="F:serine-type endopeptidase activity"/>
    <property type="evidence" value="ECO:0007669"/>
    <property type="project" value="UniProtKB-UniRule"/>
</dbReference>
<evidence type="ECO:0000256" key="8">
    <source>
        <dbReference type="PROSITE-ProRule" id="PRU01240"/>
    </source>
</evidence>
<evidence type="ECO:0000256" key="6">
    <source>
        <dbReference type="ARBA" id="ARBA00022825"/>
    </source>
</evidence>
<dbReference type="InterPro" id="IPR023828">
    <property type="entry name" value="Peptidase_S8_Ser-AS"/>
</dbReference>
<dbReference type="PRINTS" id="PR00723">
    <property type="entry name" value="SUBTILISIN"/>
</dbReference>
<comment type="subcellular location">
    <subcellularLocation>
        <location evidence="1">Secreted</location>
    </subcellularLocation>
</comment>
<dbReference type="GO" id="GO:0006508">
    <property type="term" value="P:proteolysis"/>
    <property type="evidence" value="ECO:0007669"/>
    <property type="project" value="UniProtKB-KW"/>
</dbReference>
<dbReference type="PROSITE" id="PS00138">
    <property type="entry name" value="SUBTILASE_SER"/>
    <property type="match status" value="1"/>
</dbReference>
<dbReference type="Gene3D" id="3.30.70.80">
    <property type="entry name" value="Peptidase S8 propeptide/proteinase inhibitor I9"/>
    <property type="match status" value="1"/>
</dbReference>
<evidence type="ECO:0000256" key="3">
    <source>
        <dbReference type="ARBA" id="ARBA00022670"/>
    </source>
</evidence>
<protein>
    <recommendedName>
        <fullName evidence="10">Peptidase S8/S53 domain-containing protein</fullName>
    </recommendedName>
</protein>
<name>A0A7N2LH84_QUELO</name>